<dbReference type="SUPFAM" id="SSF48403">
    <property type="entry name" value="Ankyrin repeat"/>
    <property type="match status" value="1"/>
</dbReference>
<gene>
    <name evidence="5" type="ORF">CBYS24578_00006388</name>
</gene>
<dbReference type="EMBL" id="CABFNO020001479">
    <property type="protein sequence ID" value="CAG9991613.1"/>
    <property type="molecule type" value="Genomic_DNA"/>
</dbReference>
<keyword evidence="6" id="KW-1185">Reference proteome</keyword>
<feature type="repeat" description="ANK" evidence="2">
    <location>
        <begin position="929"/>
        <end position="961"/>
    </location>
</feature>
<accession>A0A9N9UKV3</accession>
<dbReference type="SUPFAM" id="SSF53167">
    <property type="entry name" value="Purine and uridine phosphorylases"/>
    <property type="match status" value="1"/>
</dbReference>
<dbReference type="Pfam" id="PF22939">
    <property type="entry name" value="WHD_GPIID"/>
    <property type="match status" value="1"/>
</dbReference>
<feature type="repeat" description="ANK" evidence="2">
    <location>
        <begin position="1061"/>
        <end position="1093"/>
    </location>
</feature>
<dbReference type="InterPro" id="IPR035994">
    <property type="entry name" value="Nucleoside_phosphorylase_sf"/>
</dbReference>
<keyword evidence="2" id="KW-0040">ANK repeat</keyword>
<feature type="repeat" description="ANK" evidence="2">
    <location>
        <begin position="1028"/>
        <end position="1060"/>
    </location>
</feature>
<sequence>MANTYTVGWICAVVIEYVAARALLDKIHDGPHTRAPNDDNAYTLGEIGNHKVVIAVLPDGEYGTSSAASVAKDMLRTFTNIRIALMVGIGGGAPSAANDIRLGDIVVSSPRNQKGGVIQYDFGKAIQGQGFCRTGFLNQPPTLVRAAVTALRAEYISDGHGLQDVIGSVLEKKPRLRKSYARPDPTSDVLYGPAYLHHDGTCCTADDANDESKVIVRRPREEDDDTLVIHYGLIASGNTLMKDASIRDQIAAETGVLCFEMEAAGLMNQYPFLVIRGICDYSDTHKNKSWQGYAAMAAAAYAKALLCRIAASEVDDEERISAMVLEYISRAEKNIQKLTATAHRKEVEDILEWLTPMNYGPLQSDIIKLRQPGTGQWFLDTEEYRIWASGNGRTLYCPGMPGAGKTMIASIVVDDILRVHRDDPTLGIAFIFCNFQRNEQQTTEMLLCSLLKQLVGLLPTPPQQLDDLYDTHRKLRTRPSVPELSKLVQIVLGSFSRAFVIVDALDECQNSDASRDRFLNAFFDMQASTGVNIFLTSRTIPEIENMLREERGALKLEIVAEQDDMKKYIRGRMSELPEFIRNDLTLRQEIIMGISSSAKGMFLLAKLQLDSLKETTSIREVRSSIERTSSKELGVYNSAYEDALQRIENQSPQKSDLAKRVVLWITHSLRQLSETELRYALSVRPGSLSFDNDDLVQIDFISICAGLVVVDVNSSVIRLVHPTAHGFFKRTVASHFSQGHNILADACITYLSYEDFEDGLPPDNASYQTWLQSNPLYMYAATAWGSHVLLLKNQTRETLSSTEERALRFLRNRKLVESAGHTLMIHAYSRPDDYTQLINAPKRPNAFHIVGYFGVEKLLSELSKHYTTQKINADGEAGIKPGLVHRPQPLEVIDQLGRTPLFWASIENREGAMRLLVGLGASLEAADNDGYTPLMFATQSQRHDTIRLLVELGASLEAVDKEGTTPLIFATLNDWHDTIRLLVGLGASVEAADKKGLTPFKIASLNQRHDTMRLLVGLGASVEAAFDDGFTLLMIATLNEQHDTVRVLVELGASIDSPCKRGETALHYAAFTGQETMVRLLVDQGASIDVRDGEGKTPIECVREKDNEAIVQLLTR</sequence>
<evidence type="ECO:0000256" key="1">
    <source>
        <dbReference type="ARBA" id="ARBA00022737"/>
    </source>
</evidence>
<evidence type="ECO:0000313" key="6">
    <source>
        <dbReference type="Proteomes" id="UP000754883"/>
    </source>
</evidence>
<dbReference type="InterPro" id="IPR053137">
    <property type="entry name" value="NLR-like"/>
</dbReference>
<organism evidence="5 6">
    <name type="scientific">Clonostachys byssicola</name>
    <dbReference type="NCBI Taxonomy" id="160290"/>
    <lineage>
        <taxon>Eukaryota</taxon>
        <taxon>Fungi</taxon>
        <taxon>Dikarya</taxon>
        <taxon>Ascomycota</taxon>
        <taxon>Pezizomycotina</taxon>
        <taxon>Sordariomycetes</taxon>
        <taxon>Hypocreomycetidae</taxon>
        <taxon>Hypocreales</taxon>
        <taxon>Bionectriaceae</taxon>
        <taxon>Clonostachys</taxon>
    </lineage>
</organism>
<dbReference type="SMART" id="SM00248">
    <property type="entry name" value="ANK"/>
    <property type="match status" value="6"/>
</dbReference>
<dbReference type="SUPFAM" id="SSF52540">
    <property type="entry name" value="P-loop containing nucleoside triphosphate hydrolases"/>
    <property type="match status" value="1"/>
</dbReference>
<dbReference type="InterPro" id="IPR036770">
    <property type="entry name" value="Ankyrin_rpt-contain_sf"/>
</dbReference>
<name>A0A9N9UKV3_9HYPO</name>
<evidence type="ECO:0000313" key="5">
    <source>
        <dbReference type="EMBL" id="CAG9991613.1"/>
    </source>
</evidence>
<feature type="domain" description="GPI inositol-deacylase winged helix" evidence="3">
    <location>
        <begin position="655"/>
        <end position="729"/>
    </location>
</feature>
<feature type="repeat" description="ANK" evidence="2">
    <location>
        <begin position="962"/>
        <end position="994"/>
    </location>
</feature>
<dbReference type="OrthoDB" id="1577640at2759"/>
<dbReference type="GO" id="GO:0003824">
    <property type="term" value="F:catalytic activity"/>
    <property type="evidence" value="ECO:0007669"/>
    <property type="project" value="InterPro"/>
</dbReference>
<dbReference type="Gene3D" id="3.40.50.300">
    <property type="entry name" value="P-loop containing nucleotide triphosphate hydrolases"/>
    <property type="match status" value="1"/>
</dbReference>
<dbReference type="PANTHER" id="PTHR46082">
    <property type="entry name" value="ATP/GTP-BINDING PROTEIN-RELATED"/>
    <property type="match status" value="1"/>
</dbReference>
<evidence type="ECO:0008006" key="7">
    <source>
        <dbReference type="Google" id="ProtNLM"/>
    </source>
</evidence>
<protein>
    <recommendedName>
        <fullName evidence="7">Vegetative incompatibility protein HET-E-1</fullName>
    </recommendedName>
</protein>
<dbReference type="Gene3D" id="1.25.40.20">
    <property type="entry name" value="Ankyrin repeat-containing domain"/>
    <property type="match status" value="4"/>
</dbReference>
<dbReference type="PANTHER" id="PTHR46082:SF11">
    <property type="entry name" value="AAA+ ATPASE DOMAIN-CONTAINING PROTEIN-RELATED"/>
    <property type="match status" value="1"/>
</dbReference>
<keyword evidence="1" id="KW-0677">Repeat</keyword>
<dbReference type="GO" id="GO:0009116">
    <property type="term" value="P:nucleoside metabolic process"/>
    <property type="evidence" value="ECO:0007669"/>
    <property type="project" value="InterPro"/>
</dbReference>
<feature type="repeat" description="ANK" evidence="2">
    <location>
        <begin position="896"/>
        <end position="928"/>
    </location>
</feature>
<dbReference type="InterPro" id="IPR002110">
    <property type="entry name" value="Ankyrin_rpt"/>
</dbReference>
<evidence type="ECO:0000259" key="4">
    <source>
        <dbReference type="Pfam" id="PF24883"/>
    </source>
</evidence>
<proteinExistence type="predicted"/>
<dbReference type="AlphaFoldDB" id="A0A9N9UKV3"/>
<dbReference type="Pfam" id="PF12796">
    <property type="entry name" value="Ank_2"/>
    <property type="match status" value="2"/>
</dbReference>
<feature type="domain" description="Nephrocystin 3-like N-terminal" evidence="4">
    <location>
        <begin position="373"/>
        <end position="538"/>
    </location>
</feature>
<dbReference type="Pfam" id="PF24883">
    <property type="entry name" value="NPHP3_N"/>
    <property type="match status" value="1"/>
</dbReference>
<dbReference type="Gene3D" id="3.40.50.1580">
    <property type="entry name" value="Nucleoside phosphorylase domain"/>
    <property type="match status" value="1"/>
</dbReference>
<reference evidence="5" key="1">
    <citation type="submission" date="2021-10" db="EMBL/GenBank/DDBJ databases">
        <authorList>
            <person name="Piombo E."/>
        </authorList>
    </citation>
    <scope>NUCLEOTIDE SEQUENCE</scope>
</reference>
<evidence type="ECO:0000259" key="3">
    <source>
        <dbReference type="Pfam" id="PF22939"/>
    </source>
</evidence>
<dbReference type="Proteomes" id="UP000754883">
    <property type="component" value="Unassembled WGS sequence"/>
</dbReference>
<dbReference type="PROSITE" id="PS50088">
    <property type="entry name" value="ANK_REPEAT"/>
    <property type="match status" value="5"/>
</dbReference>
<comment type="caution">
    <text evidence="5">The sequence shown here is derived from an EMBL/GenBank/DDBJ whole genome shotgun (WGS) entry which is preliminary data.</text>
</comment>
<dbReference type="PROSITE" id="PS50297">
    <property type="entry name" value="ANK_REP_REGION"/>
    <property type="match status" value="4"/>
</dbReference>
<dbReference type="InterPro" id="IPR054471">
    <property type="entry name" value="GPIID_WHD"/>
</dbReference>
<dbReference type="InterPro" id="IPR027417">
    <property type="entry name" value="P-loop_NTPase"/>
</dbReference>
<dbReference type="InterPro" id="IPR056884">
    <property type="entry name" value="NPHP3-like_N"/>
</dbReference>
<evidence type="ECO:0000256" key="2">
    <source>
        <dbReference type="PROSITE-ProRule" id="PRU00023"/>
    </source>
</evidence>